<gene>
    <name evidence="1" type="ORF">LQV63_10450</name>
</gene>
<dbReference type="Proteomes" id="UP001199916">
    <property type="component" value="Unassembled WGS sequence"/>
</dbReference>
<accession>A0ABS8YJK6</accession>
<dbReference type="RefSeq" id="WP_233696643.1">
    <property type="nucleotide sequence ID" value="NZ_JAJNBZ010000006.1"/>
</dbReference>
<name>A0ABS8YJK6_9BACL</name>
<dbReference type="EMBL" id="JAJNBZ010000006">
    <property type="protein sequence ID" value="MCE5169734.1"/>
    <property type="molecule type" value="Genomic_DNA"/>
</dbReference>
<reference evidence="1 2" key="1">
    <citation type="submission" date="2021-11" db="EMBL/GenBank/DDBJ databases">
        <title>Draft genome sequence of Paenibacillus profundus YoMME, a new Gram-positive bacteria with exoelectrogenic properties.</title>
        <authorList>
            <person name="Hubenova Y."/>
            <person name="Hubenova E."/>
            <person name="Manasiev Y."/>
            <person name="Peykov S."/>
            <person name="Mitov M."/>
        </authorList>
    </citation>
    <scope>NUCLEOTIDE SEQUENCE [LARGE SCALE GENOMIC DNA]</scope>
    <source>
        <strain evidence="1 2">YoMME</strain>
    </source>
</reference>
<evidence type="ECO:0000313" key="2">
    <source>
        <dbReference type="Proteomes" id="UP001199916"/>
    </source>
</evidence>
<evidence type="ECO:0000313" key="1">
    <source>
        <dbReference type="EMBL" id="MCE5169734.1"/>
    </source>
</evidence>
<sequence length="326" mass="37089">MSVIKLSPFKVEPETNTFIDQFHAVLHAAGLTTYPKYALACMSALAFRFSVHRQLSAVSIFAYDWCAQHYLAADFVGVYSETYAGYADHPLVPIYRQHVVKEAMHSIDQGVGVVVWQDQFMSLYGYDDDNRLFYAVDSAGKSNQSISFDTLGQGQSPLSFCQLFGAERIAFDIRDLVKESFVQAIYQWEHHDTALCADQFACGEHAYDVLIEAFREGEFDWDGAARTIRMYGVFKRYIAQYVQSMQPEMAGLELVASYYAQVCRMYEDINRLLALCLADEPTTMPIRLEIARCFQEAKDAEQAAICQMKQVVHDVRLSRGVTPERR</sequence>
<comment type="caution">
    <text evidence="1">The sequence shown here is derived from an EMBL/GenBank/DDBJ whole genome shotgun (WGS) entry which is preliminary data.</text>
</comment>
<proteinExistence type="predicted"/>
<organism evidence="1 2">
    <name type="scientific">Paenibacillus profundus</name>
    <dbReference type="NCBI Taxonomy" id="1173085"/>
    <lineage>
        <taxon>Bacteria</taxon>
        <taxon>Bacillati</taxon>
        <taxon>Bacillota</taxon>
        <taxon>Bacilli</taxon>
        <taxon>Bacillales</taxon>
        <taxon>Paenibacillaceae</taxon>
        <taxon>Paenibacillus</taxon>
    </lineage>
</organism>
<keyword evidence="2" id="KW-1185">Reference proteome</keyword>
<protein>
    <submittedName>
        <fullName evidence="1">Uncharacterized protein</fullName>
    </submittedName>
</protein>